<evidence type="ECO:0000313" key="3">
    <source>
        <dbReference type="Proteomes" id="UP000015103"/>
    </source>
</evidence>
<dbReference type="SUPFAM" id="SSF53850">
    <property type="entry name" value="Periplasmic binding protein-like II"/>
    <property type="match status" value="1"/>
</dbReference>
<keyword evidence="3" id="KW-1185">Reference proteome</keyword>
<dbReference type="EMBL" id="ACPB03028383">
    <property type="status" value="NOT_ANNOTATED_CDS"/>
    <property type="molecule type" value="Genomic_DNA"/>
</dbReference>
<dbReference type="EnsemblMetazoa" id="RPRC003797-RA">
    <property type="protein sequence ID" value="RPRC003797-PA"/>
    <property type="gene ID" value="RPRC003797"/>
</dbReference>
<evidence type="ECO:0000313" key="2">
    <source>
        <dbReference type="EnsemblMetazoa" id="RPRC003797-PA"/>
    </source>
</evidence>
<dbReference type="Pfam" id="PF01547">
    <property type="entry name" value="SBP_bac_1"/>
    <property type="match status" value="1"/>
</dbReference>
<feature type="region of interest" description="Disordered" evidence="1">
    <location>
        <begin position="66"/>
        <end position="87"/>
    </location>
</feature>
<dbReference type="InterPro" id="IPR006059">
    <property type="entry name" value="SBP"/>
</dbReference>
<sequence>MASKAIKPVYQVFKDAGIDFDESVFVPTISGYYADAKTGHPLSQPFNSSTPLLYYNKDAFKKPGWTLNNHRKPGSKWQSIRPSCARQ</sequence>
<dbReference type="Proteomes" id="UP000015103">
    <property type="component" value="Unassembled WGS sequence"/>
</dbReference>
<proteinExistence type="predicted"/>
<protein>
    <submittedName>
        <fullName evidence="2">Uncharacterized protein</fullName>
    </submittedName>
</protein>
<dbReference type="HOGENOM" id="CLU_2489788_0_0_1"/>
<evidence type="ECO:0000256" key="1">
    <source>
        <dbReference type="SAM" id="MobiDB-lite"/>
    </source>
</evidence>
<organism evidence="2 3">
    <name type="scientific">Rhodnius prolixus</name>
    <name type="common">Triatomid bug</name>
    <dbReference type="NCBI Taxonomy" id="13249"/>
    <lineage>
        <taxon>Eukaryota</taxon>
        <taxon>Metazoa</taxon>
        <taxon>Ecdysozoa</taxon>
        <taxon>Arthropoda</taxon>
        <taxon>Hexapoda</taxon>
        <taxon>Insecta</taxon>
        <taxon>Pterygota</taxon>
        <taxon>Neoptera</taxon>
        <taxon>Paraneoptera</taxon>
        <taxon>Hemiptera</taxon>
        <taxon>Heteroptera</taxon>
        <taxon>Panheteroptera</taxon>
        <taxon>Cimicomorpha</taxon>
        <taxon>Reduviidae</taxon>
        <taxon>Triatominae</taxon>
        <taxon>Rhodnius</taxon>
    </lineage>
</organism>
<dbReference type="AlphaFoldDB" id="T1HIC4"/>
<accession>T1HIC4</accession>
<name>T1HIC4_RHOPR</name>
<dbReference type="Gene3D" id="3.40.190.10">
    <property type="entry name" value="Periplasmic binding protein-like II"/>
    <property type="match status" value="2"/>
</dbReference>
<dbReference type="InParanoid" id="T1HIC4"/>
<dbReference type="VEuPathDB" id="VectorBase:RPRC003797"/>
<reference evidence="2" key="1">
    <citation type="submission" date="2015-05" db="UniProtKB">
        <authorList>
            <consortium name="EnsemblMetazoa"/>
        </authorList>
    </citation>
    <scope>IDENTIFICATION</scope>
</reference>
<feature type="compositionally biased region" description="Polar residues" evidence="1">
    <location>
        <begin position="76"/>
        <end position="87"/>
    </location>
</feature>